<evidence type="ECO:0000313" key="2">
    <source>
        <dbReference type="Proteomes" id="UP000838756"/>
    </source>
</evidence>
<organism evidence="1 2">
    <name type="scientific">Pararge aegeria aegeria</name>
    <dbReference type="NCBI Taxonomy" id="348720"/>
    <lineage>
        <taxon>Eukaryota</taxon>
        <taxon>Metazoa</taxon>
        <taxon>Ecdysozoa</taxon>
        <taxon>Arthropoda</taxon>
        <taxon>Hexapoda</taxon>
        <taxon>Insecta</taxon>
        <taxon>Pterygota</taxon>
        <taxon>Neoptera</taxon>
        <taxon>Endopterygota</taxon>
        <taxon>Lepidoptera</taxon>
        <taxon>Glossata</taxon>
        <taxon>Ditrysia</taxon>
        <taxon>Papilionoidea</taxon>
        <taxon>Nymphalidae</taxon>
        <taxon>Satyrinae</taxon>
        <taxon>Satyrini</taxon>
        <taxon>Parargina</taxon>
        <taxon>Pararge</taxon>
    </lineage>
</organism>
<dbReference type="AlphaFoldDB" id="A0A8S4QIB3"/>
<proteinExistence type="predicted"/>
<dbReference type="EMBL" id="CAKXAJ010009985">
    <property type="protein sequence ID" value="CAH2211357.1"/>
    <property type="molecule type" value="Genomic_DNA"/>
</dbReference>
<name>A0A8S4QIB3_9NEOP</name>
<comment type="caution">
    <text evidence="1">The sequence shown here is derived from an EMBL/GenBank/DDBJ whole genome shotgun (WGS) entry which is preliminary data.</text>
</comment>
<reference evidence="1" key="1">
    <citation type="submission" date="2022-03" db="EMBL/GenBank/DDBJ databases">
        <authorList>
            <person name="Lindestad O."/>
        </authorList>
    </citation>
    <scope>NUCLEOTIDE SEQUENCE</scope>
</reference>
<sequence length="82" mass="9150">MKIQIYDYASYYTDLDTAVLNGALKRNAWGLLWGSLCGNQFLFSLLTEIMPKGRRLVFGKVGFDPEMVIAAAGRLAVIFTLD</sequence>
<gene>
    <name evidence="1" type="primary">jg15092</name>
    <name evidence="1" type="ORF">PAEG_LOCUS3174</name>
</gene>
<accession>A0A8S4QIB3</accession>
<keyword evidence="2" id="KW-1185">Reference proteome</keyword>
<protein>
    <submittedName>
        <fullName evidence="1">Jg15092 protein</fullName>
    </submittedName>
</protein>
<dbReference type="Proteomes" id="UP000838756">
    <property type="component" value="Unassembled WGS sequence"/>
</dbReference>
<evidence type="ECO:0000313" key="1">
    <source>
        <dbReference type="EMBL" id="CAH2211357.1"/>
    </source>
</evidence>